<feature type="binding site" evidence="14">
    <location>
        <begin position="368"/>
        <end position="371"/>
    </location>
    <ligand>
        <name>substrate</name>
    </ligand>
</feature>
<dbReference type="Pfam" id="PF00113">
    <property type="entry name" value="Enolase_C"/>
    <property type="match status" value="1"/>
</dbReference>
<feature type="binding site" evidence="14">
    <location>
        <position position="155"/>
    </location>
    <ligand>
        <name>substrate</name>
    </ligand>
</feature>
<dbReference type="STRING" id="1702221.AALO17_07220"/>
<dbReference type="FunFam" id="3.20.20.120:FF:000001">
    <property type="entry name" value="Enolase"/>
    <property type="match status" value="1"/>
</dbReference>
<dbReference type="InterPro" id="IPR020811">
    <property type="entry name" value="Enolase_N"/>
</dbReference>
<evidence type="ECO:0000313" key="20">
    <source>
        <dbReference type="Proteomes" id="UP000069771"/>
    </source>
</evidence>
<dbReference type="EC" id="4.2.1.11" evidence="3 12"/>
<dbReference type="PROSITE" id="PS00164">
    <property type="entry name" value="ENOLASE"/>
    <property type="match status" value="1"/>
</dbReference>
<feature type="binding site" evidence="14">
    <location>
        <position position="289"/>
    </location>
    <ligand>
        <name>substrate</name>
    </ligand>
</feature>
<dbReference type="SUPFAM" id="SSF51604">
    <property type="entry name" value="Enolase C-terminal domain-like"/>
    <property type="match status" value="1"/>
</dbReference>
<comment type="subcellular location">
    <subcellularLocation>
        <location evidence="12">Cytoplasm</location>
    </subcellularLocation>
    <subcellularLocation>
        <location evidence="12">Secreted</location>
    </subcellularLocation>
    <subcellularLocation>
        <location evidence="12">Cell surface</location>
    </subcellularLocation>
    <text evidence="12">Fractions of enolase are present in both the cytoplasm and on the cell surface.</text>
</comment>
<dbReference type="AlphaFoldDB" id="A0A140DT79"/>
<comment type="pathway">
    <text evidence="1 12">Carbohydrate degradation; glycolysis; pyruvate from D-glyceraldehyde 3-phosphate: step 4/5.</text>
</comment>
<comment type="catalytic activity">
    <reaction evidence="11">
        <text>(2R)-2-phosphoglycerate = phosphoenolpyruvate + H2O</text>
        <dbReference type="Rhea" id="RHEA:10164"/>
        <dbReference type="ChEBI" id="CHEBI:15377"/>
        <dbReference type="ChEBI" id="CHEBI:58289"/>
        <dbReference type="ChEBI" id="CHEBI:58702"/>
        <dbReference type="EC" id="4.2.1.11"/>
    </reaction>
    <physiologicalReaction direction="left-to-right" evidence="11">
        <dbReference type="Rhea" id="RHEA:10165"/>
    </physiologicalReaction>
</comment>
<evidence type="ECO:0000256" key="12">
    <source>
        <dbReference type="HAMAP-Rule" id="MF_00318"/>
    </source>
</evidence>
<feature type="active site" description="Proton acceptor" evidence="12 13">
    <location>
        <position position="341"/>
    </location>
</feature>
<dbReference type="SUPFAM" id="SSF54826">
    <property type="entry name" value="Enolase N-terminal domain-like"/>
    <property type="match status" value="1"/>
</dbReference>
<evidence type="ECO:0000256" key="8">
    <source>
        <dbReference type="ARBA" id="ARBA00022842"/>
    </source>
</evidence>
<evidence type="ECO:0000313" key="21">
    <source>
        <dbReference type="Proteomes" id="UP000186758"/>
    </source>
</evidence>
<dbReference type="GO" id="GO:0004634">
    <property type="term" value="F:phosphopyruvate hydratase activity"/>
    <property type="evidence" value="ECO:0007669"/>
    <property type="project" value="UniProtKB-UniRule"/>
</dbReference>
<dbReference type="NCBIfam" id="TIGR01060">
    <property type="entry name" value="eno"/>
    <property type="match status" value="1"/>
</dbReference>
<dbReference type="GO" id="GO:0009986">
    <property type="term" value="C:cell surface"/>
    <property type="evidence" value="ECO:0007669"/>
    <property type="project" value="UniProtKB-SubCell"/>
</dbReference>
<sequence length="440" mass="47676">MPIITDVYAREVLDSRGNPTVEVEVTTDDGAYGRAMVPSGASTGEREALELRDGDKNRYGGKGTTKAVNNVNTIIAPAVIGMDVTDQNLIDQTMLKLDGTDFKSNLGANATLGVSMACALCAADYYGMPLYNYFGGFNGNTLPVPMCNVINGGSHADSTVDFQEFMIMPVGAKNEVEAVRMAAETFHALKAVLKAKGYNTNVGDEGGFAPSCTGGNEEPLELLVEAMQKAGYEPGKDMMIAMDVAASEFHNHETGLYELKKSGEGNKTSEEMIAMYEKWISKYPIISIEDGLGERDWDGWKKLTDAIGDRVQLVGDDLFVTNPKILAEGIEKGIANAILIKVNQIGTLSETFDAIQLATQHNYACVVSHRSGETEDSTIADIAVGLNCGQIKTGSLSRTDRIAKYNRLMRIEDELDQRGNANIARYPGIKAFYNIKDLNK</sequence>
<evidence type="ECO:0000313" key="18">
    <source>
        <dbReference type="EMBL" id="AMK53856.1"/>
    </source>
</evidence>
<feature type="binding site" evidence="14">
    <location>
        <position position="316"/>
    </location>
    <ligand>
        <name>substrate</name>
    </ligand>
</feature>
<evidence type="ECO:0000256" key="1">
    <source>
        <dbReference type="ARBA" id="ARBA00005031"/>
    </source>
</evidence>
<feature type="binding site" evidence="12 15">
    <location>
        <position position="243"/>
    </location>
    <ligand>
        <name>Mg(2+)</name>
        <dbReference type="ChEBI" id="CHEBI:18420"/>
    </ligand>
</feature>
<evidence type="ECO:0000256" key="10">
    <source>
        <dbReference type="ARBA" id="ARBA00023239"/>
    </source>
</evidence>
<feature type="binding site" evidence="12 15">
    <location>
        <position position="289"/>
    </location>
    <ligand>
        <name>Mg(2+)</name>
        <dbReference type="ChEBI" id="CHEBI:18420"/>
    </ligand>
</feature>
<evidence type="ECO:0000259" key="16">
    <source>
        <dbReference type="SMART" id="SM01192"/>
    </source>
</evidence>
<dbReference type="PANTHER" id="PTHR11902:SF1">
    <property type="entry name" value="ENOLASE"/>
    <property type="match status" value="1"/>
</dbReference>
<dbReference type="CDD" id="cd03313">
    <property type="entry name" value="enolase"/>
    <property type="match status" value="1"/>
</dbReference>
<dbReference type="GO" id="GO:0006096">
    <property type="term" value="P:glycolytic process"/>
    <property type="evidence" value="ECO:0007669"/>
    <property type="project" value="UniProtKB-UniRule"/>
</dbReference>
<dbReference type="UniPathway" id="UPA00109">
    <property type="reaction ID" value="UER00187"/>
</dbReference>
<comment type="cofactor">
    <cofactor evidence="15">
        <name>Mg(2+)</name>
        <dbReference type="ChEBI" id="CHEBI:18420"/>
    </cofactor>
    <text evidence="15">Mg(2+) is required for catalysis and for stabilizing the dimer.</text>
</comment>
<dbReference type="InterPro" id="IPR036849">
    <property type="entry name" value="Enolase-like_C_sf"/>
</dbReference>
<keyword evidence="7 12" id="KW-0479">Metal-binding</keyword>
<dbReference type="GO" id="GO:0000015">
    <property type="term" value="C:phosphopyruvate hydratase complex"/>
    <property type="evidence" value="ECO:0007669"/>
    <property type="project" value="InterPro"/>
</dbReference>
<dbReference type="EMBL" id="CP011391">
    <property type="protein sequence ID" value="AMK53856.1"/>
    <property type="molecule type" value="Genomic_DNA"/>
</dbReference>
<dbReference type="Pfam" id="PF03952">
    <property type="entry name" value="Enolase_N"/>
    <property type="match status" value="1"/>
</dbReference>
<feature type="domain" description="Enolase N-terminal" evidence="17">
    <location>
        <begin position="4"/>
        <end position="134"/>
    </location>
</feature>
<reference evidence="19 21" key="2">
    <citation type="submission" date="2016-11" db="EMBL/GenBank/DDBJ databases">
        <title>Description of two novel members of the family Erysipelotrichaceae: Ileibacterium lipovorans gen. nov., sp. nov. and Dubosiella newyorkensis, gen. nov., sp. nov.</title>
        <authorList>
            <person name="Cox L.M."/>
            <person name="Sohn J."/>
            <person name="Tyrrell K.L."/>
            <person name="Citron D.M."/>
            <person name="Lawson P.A."/>
            <person name="Patel N.B."/>
            <person name="Iizumi T."/>
            <person name="Perez-Perez G.I."/>
            <person name="Goldstein E.J."/>
            <person name="Blaser M.J."/>
        </authorList>
    </citation>
    <scope>NUCLEOTIDE SEQUENCE [LARGE SCALE GENOMIC DNA]</scope>
    <source>
        <strain evidence="19 21">NYU-BL-K8</strain>
    </source>
</reference>
<dbReference type="GO" id="GO:0000287">
    <property type="term" value="F:magnesium ion binding"/>
    <property type="evidence" value="ECO:0007669"/>
    <property type="project" value="UniProtKB-UniRule"/>
</dbReference>
<keyword evidence="10 12" id="KW-0456">Lyase</keyword>
<dbReference type="SFLD" id="SFLDS00001">
    <property type="entry name" value="Enolase"/>
    <property type="match status" value="1"/>
</dbReference>
<dbReference type="InterPro" id="IPR020809">
    <property type="entry name" value="Enolase_CS"/>
</dbReference>
<dbReference type="Gene3D" id="3.20.20.120">
    <property type="entry name" value="Enolase-like C-terminal domain"/>
    <property type="match status" value="1"/>
</dbReference>
<evidence type="ECO:0000256" key="11">
    <source>
        <dbReference type="ARBA" id="ARBA00048951"/>
    </source>
</evidence>
<dbReference type="SFLD" id="SFLDF00002">
    <property type="entry name" value="enolase"/>
    <property type="match status" value="1"/>
</dbReference>
<dbReference type="InterPro" id="IPR020810">
    <property type="entry name" value="Enolase_C"/>
</dbReference>
<evidence type="ECO:0000256" key="3">
    <source>
        <dbReference type="ARBA" id="ARBA00012058"/>
    </source>
</evidence>
<evidence type="ECO:0000256" key="6">
    <source>
        <dbReference type="ARBA" id="ARBA00022525"/>
    </source>
</evidence>
<evidence type="ECO:0000256" key="4">
    <source>
        <dbReference type="ARBA" id="ARBA00017068"/>
    </source>
</evidence>
<evidence type="ECO:0000256" key="7">
    <source>
        <dbReference type="ARBA" id="ARBA00022723"/>
    </source>
</evidence>
<feature type="binding site" evidence="14">
    <location>
        <position position="392"/>
    </location>
    <ligand>
        <name>substrate</name>
    </ligand>
</feature>
<feature type="binding site" evidence="14">
    <location>
        <position position="164"/>
    </location>
    <ligand>
        <name>substrate</name>
    </ligand>
</feature>
<dbReference type="InterPro" id="IPR029017">
    <property type="entry name" value="Enolase-like_N"/>
</dbReference>
<proteinExistence type="inferred from homology"/>
<evidence type="ECO:0000256" key="2">
    <source>
        <dbReference type="ARBA" id="ARBA00009604"/>
    </source>
</evidence>
<comment type="function">
    <text evidence="12">Catalyzes the reversible conversion of 2-phosphoglycerate (2-PG) into phosphoenolpyruvate (PEP). It is essential for the degradation of carbohydrates via glycolysis.</text>
</comment>
<keyword evidence="6 12" id="KW-0964">Secreted</keyword>
<keyword evidence="5 12" id="KW-0963">Cytoplasm</keyword>
<feature type="binding site" evidence="12">
    <location>
        <position position="371"/>
    </location>
    <ligand>
        <name>(2R)-2-phosphoglycerate</name>
        <dbReference type="ChEBI" id="CHEBI:58289"/>
    </ligand>
</feature>
<keyword evidence="19" id="KW-0670">Pyruvate</keyword>
<dbReference type="RefSeq" id="WP_067555531.1">
    <property type="nucleotide sequence ID" value="NZ_CAJTBG010000022.1"/>
</dbReference>
<dbReference type="PATRIC" id="fig|1702221.3.peg.698"/>
<dbReference type="FunFam" id="3.30.390.10:FF:000001">
    <property type="entry name" value="Enolase"/>
    <property type="match status" value="1"/>
</dbReference>
<feature type="binding site" evidence="12">
    <location>
        <position position="392"/>
    </location>
    <ligand>
        <name>(2R)-2-phosphoglycerate</name>
        <dbReference type="ChEBI" id="CHEBI:58289"/>
    </ligand>
</feature>
<name>A0A140DT79_9FIRM</name>
<dbReference type="KEGG" id="fro:AALO17_07220"/>
<feature type="domain" description="Enolase C-terminal TIM barrel" evidence="16">
    <location>
        <begin position="139"/>
        <end position="434"/>
    </location>
</feature>
<dbReference type="Proteomes" id="UP000186758">
    <property type="component" value="Unassembled WGS sequence"/>
</dbReference>
<keyword evidence="9 12" id="KW-0324">Glycolysis</keyword>
<dbReference type="InterPro" id="IPR000941">
    <property type="entry name" value="Enolase"/>
</dbReference>
<dbReference type="PRINTS" id="PR00148">
    <property type="entry name" value="ENOLASE"/>
</dbReference>
<dbReference type="SMART" id="SM01192">
    <property type="entry name" value="Enolase_C"/>
    <property type="match status" value="1"/>
</dbReference>
<keyword evidence="20" id="KW-1185">Reference proteome</keyword>
<dbReference type="EMBL" id="MPJZ01000077">
    <property type="protein sequence ID" value="OLU44169.1"/>
    <property type="molecule type" value="Genomic_DNA"/>
</dbReference>
<evidence type="ECO:0000259" key="17">
    <source>
        <dbReference type="SMART" id="SM01193"/>
    </source>
</evidence>
<accession>A0A140DT79</accession>
<feature type="active site" description="Proton donor" evidence="12 13">
    <location>
        <position position="205"/>
    </location>
</feature>
<comment type="cofactor">
    <cofactor evidence="12">
        <name>Mg(2+)</name>
        <dbReference type="ChEBI" id="CHEBI:18420"/>
    </cofactor>
    <text evidence="12">Binds a second Mg(2+) ion via substrate during catalysis.</text>
</comment>
<dbReference type="OrthoDB" id="9804716at2"/>
<gene>
    <name evidence="12" type="primary">eno</name>
    <name evidence="18" type="ORF">AALO17_07220</name>
    <name evidence="19" type="ORF">BO223_09275</name>
</gene>
<feature type="binding site" evidence="12">
    <location>
        <position position="370"/>
    </location>
    <ligand>
        <name>(2R)-2-phosphoglycerate</name>
        <dbReference type="ChEBI" id="CHEBI:58289"/>
    </ligand>
</feature>
<evidence type="ECO:0000313" key="19">
    <source>
        <dbReference type="EMBL" id="OLU44169.1"/>
    </source>
</evidence>
<feature type="binding site" evidence="12">
    <location>
        <position position="341"/>
    </location>
    <ligand>
        <name>(2R)-2-phosphoglycerate</name>
        <dbReference type="ChEBI" id="CHEBI:58289"/>
    </ligand>
</feature>
<feature type="binding site" evidence="12 15">
    <location>
        <position position="316"/>
    </location>
    <ligand>
        <name>Mg(2+)</name>
        <dbReference type="ChEBI" id="CHEBI:18420"/>
    </ligand>
</feature>
<evidence type="ECO:0000256" key="15">
    <source>
        <dbReference type="PIRSR" id="PIRSR001400-3"/>
    </source>
</evidence>
<dbReference type="GO" id="GO:0005576">
    <property type="term" value="C:extracellular region"/>
    <property type="evidence" value="ECO:0007669"/>
    <property type="project" value="UniProtKB-SubCell"/>
</dbReference>
<dbReference type="GeneID" id="78477530"/>
<evidence type="ECO:0000256" key="14">
    <source>
        <dbReference type="PIRSR" id="PIRSR001400-2"/>
    </source>
</evidence>
<dbReference type="PANTHER" id="PTHR11902">
    <property type="entry name" value="ENOLASE"/>
    <property type="match status" value="1"/>
</dbReference>
<organism evidence="18 20">
    <name type="scientific">Faecalibaculum rodentium</name>
    <dbReference type="NCBI Taxonomy" id="1702221"/>
    <lineage>
        <taxon>Bacteria</taxon>
        <taxon>Bacillati</taxon>
        <taxon>Bacillota</taxon>
        <taxon>Erysipelotrichia</taxon>
        <taxon>Erysipelotrichales</taxon>
        <taxon>Erysipelotrichaceae</taxon>
        <taxon>Faecalibaculum</taxon>
    </lineage>
</organism>
<reference evidence="18 20" key="1">
    <citation type="journal article" date="2016" name="Gut Pathog.">
        <title>Whole genome sequencing of "Faecalibaculum rodentium" ALO17, isolated from C57BL/6J laboratory mouse feces.</title>
        <authorList>
            <person name="Lim S."/>
            <person name="Chang D.H."/>
            <person name="Ahn S."/>
            <person name="Kim B.C."/>
        </authorList>
    </citation>
    <scope>NUCLEOTIDE SEQUENCE [LARGE SCALE GENOMIC DNA]</scope>
    <source>
        <strain evidence="18 20">Alo17</strain>
    </source>
</reference>
<dbReference type="HAMAP" id="MF_00318">
    <property type="entry name" value="Enolase"/>
    <property type="match status" value="1"/>
</dbReference>
<dbReference type="SMART" id="SM01193">
    <property type="entry name" value="Enolase_N"/>
    <property type="match status" value="1"/>
</dbReference>
<dbReference type="PIRSF" id="PIRSF001400">
    <property type="entry name" value="Enolase"/>
    <property type="match status" value="1"/>
</dbReference>
<evidence type="ECO:0000256" key="9">
    <source>
        <dbReference type="ARBA" id="ARBA00023152"/>
    </source>
</evidence>
<protein>
    <recommendedName>
        <fullName evidence="4 12">Enolase</fullName>
        <ecNumber evidence="3 12">4.2.1.11</ecNumber>
    </recommendedName>
    <alternativeName>
        <fullName evidence="12">2-phospho-D-glycerate hydro-lyase</fullName>
    </alternativeName>
    <alternativeName>
        <fullName evidence="12">2-phosphoglycerate dehydratase</fullName>
    </alternativeName>
</protein>
<dbReference type="Gene3D" id="3.30.390.10">
    <property type="entry name" value="Enolase-like, N-terminal domain"/>
    <property type="match status" value="1"/>
</dbReference>
<comment type="similarity">
    <text evidence="2 12">Belongs to the enolase family.</text>
</comment>
<evidence type="ECO:0000256" key="13">
    <source>
        <dbReference type="PIRSR" id="PIRSR001400-1"/>
    </source>
</evidence>
<dbReference type="SFLD" id="SFLDG00178">
    <property type="entry name" value="enolase"/>
    <property type="match status" value="1"/>
</dbReference>
<dbReference type="Proteomes" id="UP000069771">
    <property type="component" value="Chromosome"/>
</dbReference>
<feature type="binding site" evidence="12">
    <location>
        <position position="163"/>
    </location>
    <ligand>
        <name>(2R)-2-phosphoglycerate</name>
        <dbReference type="ChEBI" id="CHEBI:58289"/>
    </ligand>
</feature>
<keyword evidence="8 12" id="KW-0460">Magnesium</keyword>
<evidence type="ECO:0000256" key="5">
    <source>
        <dbReference type="ARBA" id="ARBA00022490"/>
    </source>
</evidence>